<evidence type="ECO:0000313" key="4">
    <source>
        <dbReference type="Proteomes" id="UP001432322"/>
    </source>
</evidence>
<dbReference type="PROSITE" id="PS51029">
    <property type="entry name" value="MADF"/>
    <property type="match status" value="1"/>
</dbReference>
<organism evidence="3 4">
    <name type="scientific">Pristionchus fissidentatus</name>
    <dbReference type="NCBI Taxonomy" id="1538716"/>
    <lineage>
        <taxon>Eukaryota</taxon>
        <taxon>Metazoa</taxon>
        <taxon>Ecdysozoa</taxon>
        <taxon>Nematoda</taxon>
        <taxon>Chromadorea</taxon>
        <taxon>Rhabditida</taxon>
        <taxon>Rhabditina</taxon>
        <taxon>Diplogasteromorpha</taxon>
        <taxon>Diplogasteroidea</taxon>
        <taxon>Neodiplogasteridae</taxon>
        <taxon>Pristionchus</taxon>
    </lineage>
</organism>
<proteinExistence type="predicted"/>
<feature type="non-terminal residue" evidence="3">
    <location>
        <position position="1"/>
    </location>
</feature>
<dbReference type="InterPro" id="IPR039353">
    <property type="entry name" value="TF_Adf1"/>
</dbReference>
<dbReference type="PANTHER" id="PTHR12243">
    <property type="entry name" value="MADF DOMAIN TRANSCRIPTION FACTOR"/>
    <property type="match status" value="1"/>
</dbReference>
<sequence length="218" mass="25395">QIGRISYNDRLIDQVHKFPCLYNQDKRVFVDSKERNLIWQLIATGIDPSSSGEFAKKRWLQIRDRYRKELRASLKGETLMGTRWKYFNRLNWLDPHLKNMEIQRSEDDISVNGMDQSIESSSDQSSSSPHSLQLNNDIKLESLLENDQSGESVDSLGCLNLSLLNSILTDNSSELINDEYFLFARIVGLRLKRMETTQCRKIQSNIMQLLDDEEKKMD</sequence>
<reference evidence="3" key="1">
    <citation type="submission" date="2023-10" db="EMBL/GenBank/DDBJ databases">
        <title>Genome assembly of Pristionchus species.</title>
        <authorList>
            <person name="Yoshida K."/>
            <person name="Sommer R.J."/>
        </authorList>
    </citation>
    <scope>NUCLEOTIDE SEQUENCE</scope>
    <source>
        <strain evidence="3">RS5133</strain>
    </source>
</reference>
<gene>
    <name evidence="3" type="ORF">PFISCL1PPCAC_6148</name>
</gene>
<feature type="region of interest" description="Disordered" evidence="1">
    <location>
        <begin position="113"/>
        <end position="132"/>
    </location>
</feature>
<evidence type="ECO:0000256" key="1">
    <source>
        <dbReference type="SAM" id="MobiDB-lite"/>
    </source>
</evidence>
<evidence type="ECO:0000313" key="3">
    <source>
        <dbReference type="EMBL" id="GMT14851.1"/>
    </source>
</evidence>
<dbReference type="Proteomes" id="UP001432322">
    <property type="component" value="Unassembled WGS sequence"/>
</dbReference>
<feature type="domain" description="MADF" evidence="2">
    <location>
        <begin position="10"/>
        <end position="98"/>
    </location>
</feature>
<evidence type="ECO:0000259" key="2">
    <source>
        <dbReference type="PROSITE" id="PS51029"/>
    </source>
</evidence>
<feature type="compositionally biased region" description="Low complexity" evidence="1">
    <location>
        <begin position="117"/>
        <end position="131"/>
    </location>
</feature>
<dbReference type="GO" id="GO:0005667">
    <property type="term" value="C:transcription regulator complex"/>
    <property type="evidence" value="ECO:0007669"/>
    <property type="project" value="TreeGrafter"/>
</dbReference>
<dbReference type="GO" id="GO:0005634">
    <property type="term" value="C:nucleus"/>
    <property type="evidence" value="ECO:0007669"/>
    <property type="project" value="TreeGrafter"/>
</dbReference>
<keyword evidence="4" id="KW-1185">Reference proteome</keyword>
<protein>
    <recommendedName>
        <fullName evidence="2">MADF domain-containing protein</fullName>
    </recommendedName>
</protein>
<dbReference type="Pfam" id="PF10545">
    <property type="entry name" value="MADF_DNA_bdg"/>
    <property type="match status" value="1"/>
</dbReference>
<dbReference type="InterPro" id="IPR006578">
    <property type="entry name" value="MADF-dom"/>
</dbReference>
<comment type="caution">
    <text evidence="3">The sequence shown here is derived from an EMBL/GenBank/DDBJ whole genome shotgun (WGS) entry which is preliminary data.</text>
</comment>
<dbReference type="PANTHER" id="PTHR12243:SF60">
    <property type="entry name" value="SI:CH211-15D5.12-RELATED"/>
    <property type="match status" value="1"/>
</dbReference>
<dbReference type="EMBL" id="BTSY01000002">
    <property type="protein sequence ID" value="GMT14851.1"/>
    <property type="molecule type" value="Genomic_DNA"/>
</dbReference>
<dbReference type="GO" id="GO:0006357">
    <property type="term" value="P:regulation of transcription by RNA polymerase II"/>
    <property type="evidence" value="ECO:0007669"/>
    <property type="project" value="TreeGrafter"/>
</dbReference>
<name>A0AAV5V5I2_9BILA</name>
<accession>A0AAV5V5I2</accession>
<dbReference type="SMART" id="SM00595">
    <property type="entry name" value="MADF"/>
    <property type="match status" value="1"/>
</dbReference>
<dbReference type="AlphaFoldDB" id="A0AAV5V5I2"/>